<dbReference type="PANTHER" id="PTHR43674">
    <property type="entry name" value="NITRILASE C965.09-RELATED"/>
    <property type="match status" value="1"/>
</dbReference>
<protein>
    <recommendedName>
        <fullName evidence="2">CN hydrolase domain-containing protein</fullName>
    </recommendedName>
</protein>
<organism evidence="3 4">
    <name type="scientific">Candidatus Lumbricidiphila eiseniae</name>
    <dbReference type="NCBI Taxonomy" id="1969409"/>
    <lineage>
        <taxon>Bacteria</taxon>
        <taxon>Bacillati</taxon>
        <taxon>Actinomycetota</taxon>
        <taxon>Actinomycetes</taxon>
        <taxon>Micrococcales</taxon>
        <taxon>Microbacteriaceae</taxon>
        <taxon>Candidatus Lumbricidiphila</taxon>
    </lineage>
</organism>
<feature type="domain" description="CN hydrolase" evidence="2">
    <location>
        <begin position="13"/>
        <end position="267"/>
    </location>
</feature>
<dbReference type="InterPro" id="IPR050345">
    <property type="entry name" value="Aliph_Amidase/BUP"/>
</dbReference>
<dbReference type="InterPro" id="IPR003010">
    <property type="entry name" value="C-N_Hydrolase"/>
</dbReference>
<comment type="caution">
    <text evidence="3">The sequence shown here is derived from an EMBL/GenBank/DDBJ whole genome shotgun (WGS) entry which is preliminary data.</text>
</comment>
<evidence type="ECO:0000256" key="1">
    <source>
        <dbReference type="ARBA" id="ARBA00022801"/>
    </source>
</evidence>
<evidence type="ECO:0000313" key="3">
    <source>
        <dbReference type="EMBL" id="PDQ36212.1"/>
    </source>
</evidence>
<dbReference type="EMBL" id="NAEP01000022">
    <property type="protein sequence ID" value="PDQ36212.1"/>
    <property type="molecule type" value="Genomic_DNA"/>
</dbReference>
<dbReference type="GO" id="GO:0033388">
    <property type="term" value="P:putrescine biosynthetic process from arginine"/>
    <property type="evidence" value="ECO:0007669"/>
    <property type="project" value="TreeGrafter"/>
</dbReference>
<dbReference type="Proteomes" id="UP000219994">
    <property type="component" value="Unassembled WGS sequence"/>
</dbReference>
<dbReference type="Gene3D" id="3.60.110.10">
    <property type="entry name" value="Carbon-nitrogen hydrolase"/>
    <property type="match status" value="1"/>
</dbReference>
<dbReference type="Pfam" id="PF00795">
    <property type="entry name" value="CN_hydrolase"/>
    <property type="match status" value="1"/>
</dbReference>
<dbReference type="GO" id="GO:0050126">
    <property type="term" value="F:N-carbamoylputrescine amidase activity"/>
    <property type="evidence" value="ECO:0007669"/>
    <property type="project" value="TreeGrafter"/>
</dbReference>
<keyword evidence="1" id="KW-0378">Hydrolase</keyword>
<evidence type="ECO:0000313" key="4">
    <source>
        <dbReference type="Proteomes" id="UP000219994"/>
    </source>
</evidence>
<dbReference type="SUPFAM" id="SSF56317">
    <property type="entry name" value="Carbon-nitrogen hydrolase"/>
    <property type="match status" value="1"/>
</dbReference>
<dbReference type="AlphaFoldDB" id="A0A2A6FTL2"/>
<proteinExistence type="predicted"/>
<dbReference type="PROSITE" id="PS50263">
    <property type="entry name" value="CN_HYDROLASE"/>
    <property type="match status" value="1"/>
</dbReference>
<sequence length="320" mass="33621">MRGAGTERGTRTLRVATVSPEIVLGDVAGNIERIRIALRTAAAKGASLIVLPELATSGYVFTDRDEAVRAGLTRSDRVWAGLAAEIPEGVVAVVGYAELVPTPTAAGRDDVALYNSAAVFSARERIGDYRKAHLWGRESALFSAGETAGAVFQTELGRVGIAICYDSEFPEVPRGLALAGADLLVLPVNWPLVHRPESEHPPELIQAMAAARSSRIATIIADRHGEERGVSWTGGSAVIDEDGWIVATSDDSGISVVTLVLRASGDKSFPPHNDLFADRRPDLYHCGPGCALHSAAAPGMIIDSGQQGAFGEFGDASGGR</sequence>
<dbReference type="InterPro" id="IPR036526">
    <property type="entry name" value="C-N_Hydrolase_sf"/>
</dbReference>
<evidence type="ECO:0000259" key="2">
    <source>
        <dbReference type="PROSITE" id="PS50263"/>
    </source>
</evidence>
<name>A0A2A6FTL2_9MICO</name>
<reference evidence="4" key="1">
    <citation type="submission" date="2017-03" db="EMBL/GenBank/DDBJ databases">
        <authorList>
            <person name="Lund M.B."/>
        </authorList>
    </citation>
    <scope>NUCLEOTIDE SEQUENCE [LARGE SCALE GENOMIC DNA]</scope>
</reference>
<accession>A0A2A6FTL2</accession>
<dbReference type="PANTHER" id="PTHR43674:SF2">
    <property type="entry name" value="BETA-UREIDOPROPIONASE"/>
    <property type="match status" value="1"/>
</dbReference>
<gene>
    <name evidence="3" type="ORF">B5766_02000</name>
</gene>